<feature type="transmembrane region" description="Helical" evidence="1">
    <location>
        <begin position="99"/>
        <end position="119"/>
    </location>
</feature>
<accession>A0ABS4J7K0</accession>
<dbReference type="PANTHER" id="PTHR40042:SF1">
    <property type="entry name" value="DUF1405 DOMAIN-CONTAINING PROTEIN"/>
    <property type="match status" value="1"/>
</dbReference>
<dbReference type="Proteomes" id="UP001519287">
    <property type="component" value="Unassembled WGS sequence"/>
</dbReference>
<keyword evidence="1" id="KW-0472">Membrane</keyword>
<evidence type="ECO:0000256" key="1">
    <source>
        <dbReference type="SAM" id="Phobius"/>
    </source>
</evidence>
<protein>
    <submittedName>
        <fullName evidence="2">Membrane protein YpjA</fullName>
    </submittedName>
</protein>
<keyword evidence="1" id="KW-1133">Transmembrane helix</keyword>
<keyword evidence="3" id="KW-1185">Reference proteome</keyword>
<organism evidence="2 3">
    <name type="scientific">Paenibacillus eucommiae</name>
    <dbReference type="NCBI Taxonomy" id="1355755"/>
    <lineage>
        <taxon>Bacteria</taxon>
        <taxon>Bacillati</taxon>
        <taxon>Bacillota</taxon>
        <taxon>Bacilli</taxon>
        <taxon>Bacillales</taxon>
        <taxon>Paenibacillaceae</taxon>
        <taxon>Paenibacillus</taxon>
    </lineage>
</organism>
<reference evidence="2 3" key="1">
    <citation type="submission" date="2021-03" db="EMBL/GenBank/DDBJ databases">
        <title>Genomic Encyclopedia of Type Strains, Phase IV (KMG-IV): sequencing the most valuable type-strain genomes for metagenomic binning, comparative biology and taxonomic classification.</title>
        <authorList>
            <person name="Goeker M."/>
        </authorList>
    </citation>
    <scope>NUCLEOTIDE SEQUENCE [LARGE SCALE GENOMIC DNA]</scope>
    <source>
        <strain evidence="2 3">DSM 26048</strain>
    </source>
</reference>
<dbReference type="InterPro" id="IPR009845">
    <property type="entry name" value="DUF1405"/>
</dbReference>
<feature type="transmembrane region" description="Helical" evidence="1">
    <location>
        <begin position="131"/>
        <end position="148"/>
    </location>
</feature>
<gene>
    <name evidence="2" type="ORF">J2Z66_006394</name>
</gene>
<dbReference type="RefSeq" id="WP_376774514.1">
    <property type="nucleotide sequence ID" value="NZ_JAGGLB010000028.1"/>
</dbReference>
<feature type="transmembrane region" description="Helical" evidence="1">
    <location>
        <begin position="54"/>
        <end position="78"/>
    </location>
</feature>
<sequence>MRQGLVLSMLWSKSFLTSSVVLWTLFLVNLAGTIYGYQWYSEQLWYTWDNKPGWYIWFVPDSPTASLFFTLSLLYLLLDRRSSHPLDKKPSVLRGFVEAFSLITSFKYGIWAVAMIAAGAAQGNPTNWQDGMLTVSHLGMAAEALLFARFYTYRMLPIVLVAGWTLWNDFMDYQNGIFPWLPEVLEDDLGAVEMFTISLSVVSIIIAILYLLSRRSAKQKTIH</sequence>
<dbReference type="PANTHER" id="PTHR40042">
    <property type="entry name" value="HYPOTHETICAL MEMBRANE SPANNING PROTEIN"/>
    <property type="match status" value="1"/>
</dbReference>
<feature type="transmembrane region" description="Helical" evidence="1">
    <location>
        <begin position="191"/>
        <end position="212"/>
    </location>
</feature>
<evidence type="ECO:0000313" key="3">
    <source>
        <dbReference type="Proteomes" id="UP001519287"/>
    </source>
</evidence>
<name>A0ABS4J7K0_9BACL</name>
<proteinExistence type="predicted"/>
<comment type="caution">
    <text evidence="2">The sequence shown here is derived from an EMBL/GenBank/DDBJ whole genome shotgun (WGS) entry which is preliminary data.</text>
</comment>
<feature type="transmembrane region" description="Helical" evidence="1">
    <location>
        <begin position="155"/>
        <end position="171"/>
    </location>
</feature>
<dbReference type="EMBL" id="JAGGLB010000028">
    <property type="protein sequence ID" value="MBP1994754.1"/>
    <property type="molecule type" value="Genomic_DNA"/>
</dbReference>
<keyword evidence="1" id="KW-0812">Transmembrane</keyword>
<evidence type="ECO:0000313" key="2">
    <source>
        <dbReference type="EMBL" id="MBP1994754.1"/>
    </source>
</evidence>
<dbReference type="Pfam" id="PF07187">
    <property type="entry name" value="DUF1405"/>
    <property type="match status" value="1"/>
</dbReference>